<gene>
    <name evidence="1" type="ORF">RM538_03915</name>
</gene>
<comment type="caution">
    <text evidence="1">The sequence shown here is derived from an EMBL/GenBank/DDBJ whole genome shotgun (WGS) entry which is preliminary data.</text>
</comment>
<dbReference type="Proteomes" id="UP001254488">
    <property type="component" value="Unassembled WGS sequence"/>
</dbReference>
<evidence type="ECO:0000313" key="1">
    <source>
        <dbReference type="EMBL" id="MDT0555137.1"/>
    </source>
</evidence>
<dbReference type="RefSeq" id="WP_311332085.1">
    <property type="nucleotide sequence ID" value="NZ_JAVRHZ010000001.1"/>
</dbReference>
<organism evidence="1 2">
    <name type="scientific">Patiriisocius hiemis</name>
    <dbReference type="NCBI Taxonomy" id="3075604"/>
    <lineage>
        <taxon>Bacteria</taxon>
        <taxon>Pseudomonadati</taxon>
        <taxon>Bacteroidota</taxon>
        <taxon>Flavobacteriia</taxon>
        <taxon>Flavobacteriales</taxon>
        <taxon>Flavobacteriaceae</taxon>
        <taxon>Patiriisocius</taxon>
    </lineage>
</organism>
<protein>
    <submittedName>
        <fullName evidence="1">Glycosyltransferase</fullName>
    </submittedName>
</protein>
<accession>A0ABU2YBK3</accession>
<proteinExistence type="predicted"/>
<name>A0ABU2YBK3_9FLAO</name>
<evidence type="ECO:0000313" key="2">
    <source>
        <dbReference type="Proteomes" id="UP001254488"/>
    </source>
</evidence>
<dbReference type="EMBL" id="JAVRHZ010000001">
    <property type="protein sequence ID" value="MDT0555137.1"/>
    <property type="molecule type" value="Genomic_DNA"/>
</dbReference>
<reference evidence="1 2" key="1">
    <citation type="submission" date="2023-09" db="EMBL/GenBank/DDBJ databases">
        <authorList>
            <person name="Rey-Velasco X."/>
        </authorList>
    </citation>
    <scope>NUCLEOTIDE SEQUENCE [LARGE SCALE GENOMIC DNA]</scope>
    <source>
        <strain evidence="1 2">W242</strain>
    </source>
</reference>
<dbReference type="Pfam" id="PF11316">
    <property type="entry name" value="Rhamno_transf"/>
    <property type="match status" value="1"/>
</dbReference>
<dbReference type="InterPro" id="IPR021466">
    <property type="entry name" value="Put_rhamnosyl_transferase"/>
</dbReference>
<keyword evidence="2" id="KW-1185">Reference proteome</keyword>
<sequence>MFQHFLITRFNLRKETWTTNKQNVAVLTEEWHENRFKLFKDYCFASVAAQTNKNFVWLVFFDTTTSEKYRLVIQELEQQLSNFKPVFVDGMDAFLPGIHNEIAKYNVDYIITSGLDNDDCIANEYVGEVQSNFDSQDFLAVDYVDGYTLQVAPKVLLGKKLHLYNPFMSLIEKNDTPKTFYAVAHRKWKKEKRVLQIRGKRIWSSVIHHENKINEFTGYGDVTAKMFFKYFSITSTKEDWITNEIIDTTKWRYRNLMNRVSSYFIFYSKQLKKKLGFYG</sequence>